<gene>
    <name evidence="2" type="ORF">VLK81_08300</name>
</gene>
<dbReference type="InterPro" id="IPR024301">
    <property type="entry name" value="Amidase_6"/>
</dbReference>
<dbReference type="Pfam" id="PF12671">
    <property type="entry name" value="Amidase_6"/>
    <property type="match status" value="1"/>
</dbReference>
<organism evidence="2 3">
    <name type="scientific">Citroniella saccharovorans</name>
    <dbReference type="NCBI Taxonomy" id="2053367"/>
    <lineage>
        <taxon>Bacteria</taxon>
        <taxon>Bacillati</taxon>
        <taxon>Bacillota</taxon>
        <taxon>Tissierellia</taxon>
        <taxon>Tissierellales</taxon>
        <taxon>Peptoniphilaceae</taxon>
        <taxon>Citroniella</taxon>
    </lineage>
</organism>
<comment type="caution">
    <text evidence="2">The sequence shown here is derived from an EMBL/GenBank/DDBJ whole genome shotgun (WGS) entry which is preliminary data.</text>
</comment>
<dbReference type="EMBL" id="JAYKOT010000003">
    <property type="protein sequence ID" value="MEB3429986.1"/>
    <property type="molecule type" value="Genomic_DNA"/>
</dbReference>
<evidence type="ECO:0000313" key="2">
    <source>
        <dbReference type="EMBL" id="MEB3429986.1"/>
    </source>
</evidence>
<dbReference type="Proteomes" id="UP001357733">
    <property type="component" value="Unassembled WGS sequence"/>
</dbReference>
<dbReference type="AlphaFoldDB" id="A0AAW9MV03"/>
<name>A0AAW9MV03_9FIRM</name>
<reference evidence="2 3" key="1">
    <citation type="submission" date="2024-01" db="EMBL/GenBank/DDBJ databases">
        <title>Complete genome sequence of Citroniella saccharovorans strain M6.X9, isolated from human fecal sample.</title>
        <authorList>
            <person name="Cheng G."/>
            <person name="Westerholm M."/>
            <person name="Schnurer A."/>
        </authorList>
    </citation>
    <scope>NUCLEOTIDE SEQUENCE [LARGE SCALE GENOMIC DNA]</scope>
    <source>
        <strain evidence="2 3">DSM 29873</strain>
    </source>
</reference>
<feature type="domain" description="Putative amidase" evidence="1">
    <location>
        <begin position="271"/>
        <end position="372"/>
    </location>
</feature>
<evidence type="ECO:0000313" key="3">
    <source>
        <dbReference type="Proteomes" id="UP001357733"/>
    </source>
</evidence>
<sequence>MKDLLKKILSAFLVLAIIISSNSIIVFADEFSRTVTTDDPIEFSKDFLSNYHLSDKNIVYEEFLEKYLDPNNTDFNDEMKLRFYYRNTVNDRDYGDGSELISSRTNFLSQFDVNEEDSYYIVGVELEKYYTYKNLDGSMTDINMLPAKIFIKLEKTETGLKLFDIYDGISYFFDKPSSPYPSVSKQSLENTSSNTKVEVKRSHEEIMKRAKMYIDGRLGKIYLEDSFFKDTEAHENYNEGLLEDVKESSSANYNNDLVKMLALRASSTYDLNRTKAREYARKWATTPPYCDSKRYQYIPHVAPGNFDCTNFASQVLHEAGVPFSTTDTSNKNNEWFAMSGGSIRSYPWADAQHLKEFIINNTKYYTKRTNLYKSYLV</sequence>
<keyword evidence="3" id="KW-1185">Reference proteome</keyword>
<protein>
    <submittedName>
        <fullName evidence="2">Amidase domain-containing protein</fullName>
    </submittedName>
</protein>
<accession>A0AAW9MV03</accession>
<proteinExistence type="predicted"/>
<evidence type="ECO:0000259" key="1">
    <source>
        <dbReference type="Pfam" id="PF12671"/>
    </source>
</evidence>
<dbReference type="RefSeq" id="WP_324620139.1">
    <property type="nucleotide sequence ID" value="NZ_JAYKOT010000003.1"/>
</dbReference>